<sequence>MGCYSPWLTTTSSARAPFKFSEVPKANGEISLFVQCHGRLLSNVTEVDSEDRELFVGGDPGPMKSCPDGHHIADFNYVSGGHRSDLDVVIANGKRQEDDVVVHIQKDQSAITTQVFSKKNCTYGIAELLILIVALCRAKMHHVSRQ</sequence>
<dbReference type="Proteomes" id="UP000799423">
    <property type="component" value="Unassembled WGS sequence"/>
</dbReference>
<dbReference type="OrthoDB" id="97518at2759"/>
<organism evidence="1 2">
    <name type="scientific">Plenodomus tracheiphilus IPT5</name>
    <dbReference type="NCBI Taxonomy" id="1408161"/>
    <lineage>
        <taxon>Eukaryota</taxon>
        <taxon>Fungi</taxon>
        <taxon>Dikarya</taxon>
        <taxon>Ascomycota</taxon>
        <taxon>Pezizomycotina</taxon>
        <taxon>Dothideomycetes</taxon>
        <taxon>Pleosporomycetidae</taxon>
        <taxon>Pleosporales</taxon>
        <taxon>Pleosporineae</taxon>
        <taxon>Leptosphaeriaceae</taxon>
        <taxon>Plenodomus</taxon>
    </lineage>
</organism>
<reference evidence="1" key="1">
    <citation type="submission" date="2020-01" db="EMBL/GenBank/DDBJ databases">
        <authorList>
            <consortium name="DOE Joint Genome Institute"/>
            <person name="Haridas S."/>
            <person name="Albert R."/>
            <person name="Binder M."/>
            <person name="Bloem J."/>
            <person name="Labutti K."/>
            <person name="Salamov A."/>
            <person name="Andreopoulos B."/>
            <person name="Baker S.E."/>
            <person name="Barry K."/>
            <person name="Bills G."/>
            <person name="Bluhm B.H."/>
            <person name="Cannon C."/>
            <person name="Castanera R."/>
            <person name="Culley D.E."/>
            <person name="Daum C."/>
            <person name="Ezra D."/>
            <person name="Gonzalez J.B."/>
            <person name="Henrissat B."/>
            <person name="Kuo A."/>
            <person name="Liang C."/>
            <person name="Lipzen A."/>
            <person name="Lutzoni F."/>
            <person name="Magnuson J."/>
            <person name="Mondo S."/>
            <person name="Nolan M."/>
            <person name="Ohm R."/>
            <person name="Pangilinan J."/>
            <person name="Park H.-J."/>
            <person name="Ramirez L."/>
            <person name="Alfaro M."/>
            <person name="Sun H."/>
            <person name="Tritt A."/>
            <person name="Yoshinaga Y."/>
            <person name="Zwiers L.-H."/>
            <person name="Turgeon B.G."/>
            <person name="Goodwin S.B."/>
            <person name="Spatafora J.W."/>
            <person name="Crous P.W."/>
            <person name="Grigoriev I.V."/>
        </authorList>
    </citation>
    <scope>NUCLEOTIDE SEQUENCE</scope>
    <source>
        <strain evidence="1">IPT5</strain>
    </source>
</reference>
<name>A0A6A7AW30_9PLEO</name>
<keyword evidence="2" id="KW-1185">Reference proteome</keyword>
<accession>A0A6A7AW30</accession>
<dbReference type="EMBL" id="MU006336">
    <property type="protein sequence ID" value="KAF2846355.1"/>
    <property type="molecule type" value="Genomic_DNA"/>
</dbReference>
<evidence type="ECO:0000313" key="1">
    <source>
        <dbReference type="EMBL" id="KAF2846355.1"/>
    </source>
</evidence>
<dbReference type="AlphaFoldDB" id="A0A6A7AW30"/>
<proteinExistence type="predicted"/>
<protein>
    <submittedName>
        <fullName evidence="1">Uncharacterized protein</fullName>
    </submittedName>
</protein>
<gene>
    <name evidence="1" type="ORF">T440DRAFT_492812</name>
</gene>
<evidence type="ECO:0000313" key="2">
    <source>
        <dbReference type="Proteomes" id="UP000799423"/>
    </source>
</evidence>